<keyword evidence="13" id="KW-1185">Reference proteome</keyword>
<dbReference type="GO" id="GO:0003676">
    <property type="term" value="F:nucleic acid binding"/>
    <property type="evidence" value="ECO:0007669"/>
    <property type="project" value="InterPro"/>
</dbReference>
<dbReference type="Pfam" id="PF00271">
    <property type="entry name" value="Helicase_C"/>
    <property type="match status" value="1"/>
</dbReference>
<dbReference type="Gene3D" id="3.40.50.300">
    <property type="entry name" value="P-loop containing nucleotide triphosphate hydrolases"/>
    <property type="match status" value="2"/>
</dbReference>
<dbReference type="OrthoDB" id="9805696at2"/>
<dbReference type="STRING" id="1561003.Ark11_0975"/>
<feature type="domain" description="DEAD-box RNA helicase Q" evidence="11">
    <location>
        <begin position="3"/>
        <end position="31"/>
    </location>
</feature>
<feature type="domain" description="Helicase ATP-binding" evidence="9">
    <location>
        <begin position="34"/>
        <end position="203"/>
    </location>
</feature>
<organism evidence="12 13">
    <name type="scientific">Candidatus Ichthyocystis hellenicum</name>
    <dbReference type="NCBI Taxonomy" id="1561003"/>
    <lineage>
        <taxon>Bacteria</taxon>
        <taxon>Pseudomonadati</taxon>
        <taxon>Pseudomonadota</taxon>
        <taxon>Betaproteobacteria</taxon>
        <taxon>Burkholderiales</taxon>
        <taxon>Candidatus Ichthyocystis</taxon>
    </lineage>
</organism>
<dbReference type="PANTHER" id="PTHR47959">
    <property type="entry name" value="ATP-DEPENDENT RNA HELICASE RHLE-RELATED"/>
    <property type="match status" value="1"/>
</dbReference>
<dbReference type="PROSITE" id="PS00039">
    <property type="entry name" value="DEAD_ATP_HELICASE"/>
    <property type="match status" value="1"/>
</dbReference>
<feature type="compositionally biased region" description="Low complexity" evidence="8">
    <location>
        <begin position="370"/>
        <end position="383"/>
    </location>
</feature>
<feature type="region of interest" description="Disordered" evidence="8">
    <location>
        <begin position="362"/>
        <end position="443"/>
    </location>
</feature>
<dbReference type="PATRIC" id="fig|1561003.3.peg.998"/>
<evidence type="ECO:0000313" key="12">
    <source>
        <dbReference type="EMBL" id="CUT17794.1"/>
    </source>
</evidence>
<evidence type="ECO:0000259" key="10">
    <source>
        <dbReference type="PROSITE" id="PS51194"/>
    </source>
</evidence>
<evidence type="ECO:0000256" key="2">
    <source>
        <dbReference type="ARBA" id="ARBA00022801"/>
    </source>
</evidence>
<proteinExistence type="inferred from homology"/>
<keyword evidence="3 7" id="KW-0347">Helicase</keyword>
<keyword evidence="1 7" id="KW-0547">Nucleotide-binding</keyword>
<dbReference type="InterPro" id="IPR027417">
    <property type="entry name" value="P-loop_NTPase"/>
</dbReference>
<dbReference type="InterPro" id="IPR014001">
    <property type="entry name" value="Helicase_ATP-bd"/>
</dbReference>
<dbReference type="SUPFAM" id="SSF52540">
    <property type="entry name" value="P-loop containing nucleoside triphosphate hydrolases"/>
    <property type="match status" value="1"/>
</dbReference>
<dbReference type="SMART" id="SM00487">
    <property type="entry name" value="DEXDc"/>
    <property type="match status" value="1"/>
</dbReference>
<keyword evidence="4 7" id="KW-0067">ATP-binding</keyword>
<evidence type="ECO:0000256" key="8">
    <source>
        <dbReference type="SAM" id="MobiDB-lite"/>
    </source>
</evidence>
<evidence type="ECO:0000256" key="3">
    <source>
        <dbReference type="ARBA" id="ARBA00022806"/>
    </source>
</evidence>
<evidence type="ECO:0000259" key="9">
    <source>
        <dbReference type="PROSITE" id="PS51192"/>
    </source>
</evidence>
<feature type="compositionally biased region" description="Low complexity" evidence="8">
    <location>
        <begin position="434"/>
        <end position="443"/>
    </location>
</feature>
<evidence type="ECO:0000259" key="11">
    <source>
        <dbReference type="PROSITE" id="PS51195"/>
    </source>
</evidence>
<feature type="short sequence motif" description="Q motif" evidence="6">
    <location>
        <begin position="3"/>
        <end position="31"/>
    </location>
</feature>
<dbReference type="PROSITE" id="PS51194">
    <property type="entry name" value="HELICASE_CTER"/>
    <property type="match status" value="1"/>
</dbReference>
<name>A0A0S4M4L5_9BURK</name>
<accession>A0A0S4M4L5</accession>
<comment type="similarity">
    <text evidence="5 7">Belongs to the DEAD box helicase family.</text>
</comment>
<dbReference type="GO" id="GO:0005524">
    <property type="term" value="F:ATP binding"/>
    <property type="evidence" value="ECO:0007669"/>
    <property type="project" value="UniProtKB-KW"/>
</dbReference>
<dbReference type="CDD" id="cd00268">
    <property type="entry name" value="DEADc"/>
    <property type="match status" value="1"/>
</dbReference>
<protein>
    <submittedName>
        <fullName evidence="12">DEAD-box ATP-dependent RNA helicase CshA</fullName>
    </submittedName>
</protein>
<feature type="domain" description="Helicase C-terminal" evidence="10">
    <location>
        <begin position="214"/>
        <end position="373"/>
    </location>
</feature>
<dbReference type="InterPro" id="IPR001650">
    <property type="entry name" value="Helicase_C-like"/>
</dbReference>
<dbReference type="CDD" id="cd18787">
    <property type="entry name" value="SF2_C_DEAD"/>
    <property type="match status" value="1"/>
</dbReference>
<dbReference type="Pfam" id="PF00270">
    <property type="entry name" value="DEAD"/>
    <property type="match status" value="1"/>
</dbReference>
<dbReference type="InterPro" id="IPR000629">
    <property type="entry name" value="RNA-helicase_DEAD-box_CS"/>
</dbReference>
<evidence type="ECO:0000256" key="5">
    <source>
        <dbReference type="ARBA" id="ARBA00038437"/>
    </source>
</evidence>
<dbReference type="SMART" id="SM00490">
    <property type="entry name" value="HELICc"/>
    <property type="match status" value="1"/>
</dbReference>
<sequence>MDNNFSSFGLPVVLLQALDKLGFKSPTPVQFATIPVAMTGKDVLGSAHTGAGKTAAFGIPLAVNLISNAEASALVMTPTRELATQVMRSLSDLLGGSAIKTALLIGGDSMEHQLRQLRLKPRLYVGTPGRINDHLMRGSLNLRNVGFLVLDEADRMLDMGFSVQIERICKHLPSERQSLLFSATLPRNIMRLAETYLSNYERVAVGSTINPAENIKQEVVFVDEDKKYSALLDQLRDRSGSVIVFVKTKYSADRIANSLSNSGHDARAIHGDLRHNKRERVMRAFRQKRYRVLVATDIAARGLDIPHIQHVINYDLPHCPEDYIHRVGRTARGGSNGEALCLVSRSDRRRWYAIDRFMKPDSRDSHLPLRRGSSSRSSSGSASKAVYSRNRSSFGGQGADGRASDRGPRRQNQNKNFSQQRVSSSARRSDRRSSVSFEEVVSV</sequence>
<dbReference type="PANTHER" id="PTHR47959:SF1">
    <property type="entry name" value="ATP-DEPENDENT RNA HELICASE DBPA"/>
    <property type="match status" value="1"/>
</dbReference>
<dbReference type="GO" id="GO:0003724">
    <property type="term" value="F:RNA helicase activity"/>
    <property type="evidence" value="ECO:0007669"/>
    <property type="project" value="InterPro"/>
</dbReference>
<dbReference type="InterPro" id="IPR050079">
    <property type="entry name" value="DEAD_box_RNA_helicase"/>
</dbReference>
<dbReference type="AlphaFoldDB" id="A0A0S4M4L5"/>
<evidence type="ECO:0000256" key="7">
    <source>
        <dbReference type="RuleBase" id="RU000492"/>
    </source>
</evidence>
<reference evidence="13" key="1">
    <citation type="submission" date="2015-11" db="EMBL/GenBank/DDBJ databases">
        <authorList>
            <person name="Seth-Smith H.M.B."/>
        </authorList>
    </citation>
    <scope>NUCLEOTIDE SEQUENCE [LARGE SCALE GENOMIC DNA]</scope>
    <source>
        <strain evidence="13">2013Ark11</strain>
    </source>
</reference>
<dbReference type="PROSITE" id="PS51192">
    <property type="entry name" value="HELICASE_ATP_BIND_1"/>
    <property type="match status" value="1"/>
</dbReference>
<dbReference type="InterPro" id="IPR044742">
    <property type="entry name" value="DEAD/DEAH_RhlB"/>
</dbReference>
<evidence type="ECO:0000256" key="6">
    <source>
        <dbReference type="PROSITE-ProRule" id="PRU00552"/>
    </source>
</evidence>
<gene>
    <name evidence="12" type="primary">cshA</name>
    <name evidence="12" type="ORF">Ark11_0975</name>
</gene>
<dbReference type="InterPro" id="IPR011545">
    <property type="entry name" value="DEAD/DEAH_box_helicase_dom"/>
</dbReference>
<dbReference type="InterPro" id="IPR014014">
    <property type="entry name" value="RNA_helicase_DEAD_Q_motif"/>
</dbReference>
<dbReference type="PROSITE" id="PS51195">
    <property type="entry name" value="Q_MOTIF"/>
    <property type="match status" value="1"/>
</dbReference>
<dbReference type="EMBL" id="LN906597">
    <property type="protein sequence ID" value="CUT17794.1"/>
    <property type="molecule type" value="Genomic_DNA"/>
</dbReference>
<evidence type="ECO:0000256" key="1">
    <source>
        <dbReference type="ARBA" id="ARBA00022741"/>
    </source>
</evidence>
<dbReference type="Proteomes" id="UP000198651">
    <property type="component" value="Chromosome I"/>
</dbReference>
<dbReference type="GO" id="GO:0005829">
    <property type="term" value="C:cytosol"/>
    <property type="evidence" value="ECO:0007669"/>
    <property type="project" value="TreeGrafter"/>
</dbReference>
<dbReference type="RefSeq" id="WP_092343080.1">
    <property type="nucleotide sequence ID" value="NZ_FLSL01000088.1"/>
</dbReference>
<evidence type="ECO:0000313" key="13">
    <source>
        <dbReference type="Proteomes" id="UP000198651"/>
    </source>
</evidence>
<evidence type="ECO:0000256" key="4">
    <source>
        <dbReference type="ARBA" id="ARBA00022840"/>
    </source>
</evidence>
<dbReference type="GO" id="GO:0016787">
    <property type="term" value="F:hydrolase activity"/>
    <property type="evidence" value="ECO:0007669"/>
    <property type="project" value="UniProtKB-KW"/>
</dbReference>
<keyword evidence="2 7" id="KW-0378">Hydrolase</keyword>
<feature type="compositionally biased region" description="Low complexity" evidence="8">
    <location>
        <begin position="417"/>
        <end position="426"/>
    </location>
</feature>